<dbReference type="AlphaFoldDB" id="A0A841C7U4"/>
<feature type="domain" description="PASTA" evidence="13">
    <location>
        <begin position="448"/>
        <end position="515"/>
    </location>
</feature>
<dbReference type="CDD" id="cd14014">
    <property type="entry name" value="STKc_PknB_like"/>
    <property type="match status" value="1"/>
</dbReference>
<dbReference type="PROSITE" id="PS50011">
    <property type="entry name" value="PROTEIN_KINASE_DOM"/>
    <property type="match status" value="1"/>
</dbReference>
<dbReference type="RefSeq" id="WP_183538679.1">
    <property type="nucleotide sequence ID" value="NZ_JACHHV010000003.1"/>
</dbReference>
<reference evidence="14 15" key="1">
    <citation type="submission" date="2020-08" db="EMBL/GenBank/DDBJ databases">
        <title>Genomic Encyclopedia of Type Strains, Phase IV (KMG-IV): sequencing the most valuable type-strain genomes for metagenomic binning, comparative biology and taxonomic classification.</title>
        <authorList>
            <person name="Goeker M."/>
        </authorList>
    </citation>
    <scope>NUCLEOTIDE SEQUENCE [LARGE SCALE GENOMIC DNA]</scope>
    <source>
        <strain evidence="14 15">DSM 14925</strain>
    </source>
</reference>
<dbReference type="SUPFAM" id="SSF56112">
    <property type="entry name" value="Protein kinase-like (PK-like)"/>
    <property type="match status" value="1"/>
</dbReference>
<dbReference type="CDD" id="cd06577">
    <property type="entry name" value="PASTA_pknB"/>
    <property type="match status" value="3"/>
</dbReference>
<evidence type="ECO:0000259" key="12">
    <source>
        <dbReference type="PROSITE" id="PS50011"/>
    </source>
</evidence>
<dbReference type="Pfam" id="PF03793">
    <property type="entry name" value="PASTA"/>
    <property type="match status" value="3"/>
</dbReference>
<evidence type="ECO:0000256" key="11">
    <source>
        <dbReference type="SAM" id="Phobius"/>
    </source>
</evidence>
<keyword evidence="4 9" id="KW-0547">Nucleotide-binding</keyword>
<keyword evidence="5 14" id="KW-0418">Kinase</keyword>
<name>A0A841C7U4_9LACT</name>
<feature type="domain" description="PASTA" evidence="13">
    <location>
        <begin position="516"/>
        <end position="585"/>
    </location>
</feature>
<evidence type="ECO:0000256" key="3">
    <source>
        <dbReference type="ARBA" id="ARBA00022679"/>
    </source>
</evidence>
<dbReference type="FunFam" id="1.10.510.10:FF:000021">
    <property type="entry name" value="Serine/threonine protein kinase"/>
    <property type="match status" value="1"/>
</dbReference>
<keyword evidence="2" id="KW-0723">Serine/threonine-protein kinase</keyword>
<dbReference type="PANTHER" id="PTHR43289">
    <property type="entry name" value="MITOGEN-ACTIVATED PROTEIN KINASE KINASE KINASE 20-RELATED"/>
    <property type="match status" value="1"/>
</dbReference>
<keyword evidence="11" id="KW-1133">Transmembrane helix</keyword>
<dbReference type="SMART" id="SM00220">
    <property type="entry name" value="S_TKc"/>
    <property type="match status" value="1"/>
</dbReference>
<dbReference type="InterPro" id="IPR011009">
    <property type="entry name" value="Kinase-like_dom_sf"/>
</dbReference>
<evidence type="ECO:0000256" key="2">
    <source>
        <dbReference type="ARBA" id="ARBA00022527"/>
    </source>
</evidence>
<feature type="domain" description="PASTA" evidence="13">
    <location>
        <begin position="380"/>
        <end position="447"/>
    </location>
</feature>
<evidence type="ECO:0000256" key="4">
    <source>
        <dbReference type="ARBA" id="ARBA00022741"/>
    </source>
</evidence>
<evidence type="ECO:0000256" key="7">
    <source>
        <dbReference type="ARBA" id="ARBA00047899"/>
    </source>
</evidence>
<keyword evidence="6 9" id="KW-0067">ATP-binding</keyword>
<evidence type="ECO:0000256" key="6">
    <source>
        <dbReference type="ARBA" id="ARBA00022840"/>
    </source>
</evidence>
<evidence type="ECO:0000256" key="1">
    <source>
        <dbReference type="ARBA" id="ARBA00012513"/>
    </source>
</evidence>
<dbReference type="InterPro" id="IPR017441">
    <property type="entry name" value="Protein_kinase_ATP_BS"/>
</dbReference>
<keyword evidence="15" id="KW-1185">Reference proteome</keyword>
<dbReference type="EC" id="2.7.11.1" evidence="1"/>
<comment type="caution">
    <text evidence="14">The sequence shown here is derived from an EMBL/GenBank/DDBJ whole genome shotgun (WGS) entry which is preliminary data.</text>
</comment>
<sequence>MIQVGRLFADRYQIIREIGRGGMANVYLATDNFLDNRSVAVKVLRPNFENDALAIARFQREAYAMSELAHPNIVGILDVGDYEGQQFIVMEYVEGITLKQYIKRNAPLGNSDAVEKASGVLSAMAVAHNRGIIHRDIKPQNILISTTDEVKVTDFGIAKALGETSLTQTNSMFGSVHYLSPEQARGANATIQSDIYAIGIILYEMLTGRVPYDGDSAVSIALKHFQEQLPSIINQNNQVPQALENVVIRATAKNIKYRYVSAIEMMSDLENSLSLDRRGEKKIILPKDDIGSVTRQPVMISDTQELIRQVSNSSKPVAEARPKTNNKPIGRPNRPNKTEVVSQNASEPKKKRFGLVIAIVLVFLALAAGGALTYALLNSGSNTVLVPSVAGQSQVSAQNSIEAAGLKIGQVHEENSDSVASGLVIKTDPNGDSSVSRNSKVDLYVSKGVGNISVPDVTNQSQATAENLLKSAGFTNIKVVNDNSDKVDSGNVISTDPAAGSSIAKNSAITLHVSSGAAKVTMPNVVGLSLSDAQAKLAASGFTNVTINNPTTTQDSTKDNQVYSASLATNSIVDPTTLIALSYYQYIAPVQPSSSSNQSSSSHSTSSSSSGSN</sequence>
<dbReference type="PROSITE" id="PS00108">
    <property type="entry name" value="PROTEIN_KINASE_ST"/>
    <property type="match status" value="1"/>
</dbReference>
<dbReference type="GO" id="GO:0004674">
    <property type="term" value="F:protein serine/threonine kinase activity"/>
    <property type="evidence" value="ECO:0007669"/>
    <property type="project" value="UniProtKB-KW"/>
</dbReference>
<feature type="transmembrane region" description="Helical" evidence="11">
    <location>
        <begin position="353"/>
        <end position="377"/>
    </location>
</feature>
<dbReference type="Gene3D" id="3.30.200.20">
    <property type="entry name" value="Phosphorylase Kinase, domain 1"/>
    <property type="match status" value="1"/>
</dbReference>
<dbReference type="FunFam" id="3.30.200.20:FF:000035">
    <property type="entry name" value="Serine/threonine protein kinase Stk1"/>
    <property type="match status" value="1"/>
</dbReference>
<feature type="region of interest" description="Disordered" evidence="10">
    <location>
        <begin position="311"/>
        <end position="345"/>
    </location>
</feature>
<dbReference type="InterPro" id="IPR008271">
    <property type="entry name" value="Ser/Thr_kinase_AS"/>
</dbReference>
<keyword evidence="3 14" id="KW-0808">Transferase</keyword>
<evidence type="ECO:0000259" key="13">
    <source>
        <dbReference type="PROSITE" id="PS51178"/>
    </source>
</evidence>
<feature type="compositionally biased region" description="Low complexity" evidence="10">
    <location>
        <begin position="593"/>
        <end position="613"/>
    </location>
</feature>
<gene>
    <name evidence="14" type="ORF">HNQ37_000339</name>
</gene>
<evidence type="ECO:0000256" key="9">
    <source>
        <dbReference type="PROSITE-ProRule" id="PRU10141"/>
    </source>
</evidence>
<proteinExistence type="predicted"/>
<dbReference type="Gene3D" id="1.10.510.10">
    <property type="entry name" value="Transferase(Phosphotransferase) domain 1"/>
    <property type="match status" value="1"/>
</dbReference>
<dbReference type="SMART" id="SM00740">
    <property type="entry name" value="PASTA"/>
    <property type="match status" value="3"/>
</dbReference>
<feature type="binding site" evidence="9">
    <location>
        <position position="42"/>
    </location>
    <ligand>
        <name>ATP</name>
        <dbReference type="ChEBI" id="CHEBI:30616"/>
    </ligand>
</feature>
<evidence type="ECO:0000256" key="10">
    <source>
        <dbReference type="SAM" id="MobiDB-lite"/>
    </source>
</evidence>
<evidence type="ECO:0000313" key="15">
    <source>
        <dbReference type="Proteomes" id="UP000562464"/>
    </source>
</evidence>
<organism evidence="14 15">
    <name type="scientific">Lactovum miscens</name>
    <dbReference type="NCBI Taxonomy" id="190387"/>
    <lineage>
        <taxon>Bacteria</taxon>
        <taxon>Bacillati</taxon>
        <taxon>Bacillota</taxon>
        <taxon>Bacilli</taxon>
        <taxon>Lactobacillales</taxon>
        <taxon>Streptococcaceae</taxon>
        <taxon>Lactovum</taxon>
    </lineage>
</organism>
<dbReference type="Pfam" id="PF00069">
    <property type="entry name" value="Pkinase"/>
    <property type="match status" value="1"/>
</dbReference>
<dbReference type="InterPro" id="IPR000719">
    <property type="entry name" value="Prot_kinase_dom"/>
</dbReference>
<feature type="region of interest" description="Disordered" evidence="10">
    <location>
        <begin position="591"/>
        <end position="613"/>
    </location>
</feature>
<dbReference type="Gene3D" id="3.30.10.20">
    <property type="match status" value="3"/>
</dbReference>
<accession>A0A841C7U4</accession>
<keyword evidence="11" id="KW-0472">Membrane</keyword>
<dbReference type="PROSITE" id="PS00107">
    <property type="entry name" value="PROTEIN_KINASE_ATP"/>
    <property type="match status" value="1"/>
</dbReference>
<evidence type="ECO:0000256" key="8">
    <source>
        <dbReference type="ARBA" id="ARBA00048679"/>
    </source>
</evidence>
<feature type="domain" description="Protein kinase" evidence="12">
    <location>
        <begin position="12"/>
        <end position="273"/>
    </location>
</feature>
<dbReference type="Proteomes" id="UP000562464">
    <property type="component" value="Unassembled WGS sequence"/>
</dbReference>
<keyword evidence="11" id="KW-0812">Transmembrane</keyword>
<comment type="catalytic activity">
    <reaction evidence="8">
        <text>L-seryl-[protein] + ATP = O-phospho-L-seryl-[protein] + ADP + H(+)</text>
        <dbReference type="Rhea" id="RHEA:17989"/>
        <dbReference type="Rhea" id="RHEA-COMP:9863"/>
        <dbReference type="Rhea" id="RHEA-COMP:11604"/>
        <dbReference type="ChEBI" id="CHEBI:15378"/>
        <dbReference type="ChEBI" id="CHEBI:29999"/>
        <dbReference type="ChEBI" id="CHEBI:30616"/>
        <dbReference type="ChEBI" id="CHEBI:83421"/>
        <dbReference type="ChEBI" id="CHEBI:456216"/>
        <dbReference type="EC" id="2.7.11.1"/>
    </reaction>
</comment>
<dbReference type="NCBIfam" id="NF033483">
    <property type="entry name" value="PknB_PASTA_kin"/>
    <property type="match status" value="1"/>
</dbReference>
<dbReference type="EMBL" id="JACHHV010000003">
    <property type="protein sequence ID" value="MBB5887469.1"/>
    <property type="molecule type" value="Genomic_DNA"/>
</dbReference>
<protein>
    <recommendedName>
        <fullName evidence="1">non-specific serine/threonine protein kinase</fullName>
        <ecNumber evidence="1">2.7.11.1</ecNumber>
    </recommendedName>
</protein>
<comment type="catalytic activity">
    <reaction evidence="7">
        <text>L-threonyl-[protein] + ATP = O-phospho-L-threonyl-[protein] + ADP + H(+)</text>
        <dbReference type="Rhea" id="RHEA:46608"/>
        <dbReference type="Rhea" id="RHEA-COMP:11060"/>
        <dbReference type="Rhea" id="RHEA-COMP:11605"/>
        <dbReference type="ChEBI" id="CHEBI:15378"/>
        <dbReference type="ChEBI" id="CHEBI:30013"/>
        <dbReference type="ChEBI" id="CHEBI:30616"/>
        <dbReference type="ChEBI" id="CHEBI:61977"/>
        <dbReference type="ChEBI" id="CHEBI:456216"/>
        <dbReference type="EC" id="2.7.11.1"/>
    </reaction>
</comment>
<dbReference type="PANTHER" id="PTHR43289:SF34">
    <property type="entry name" value="SERINE_THREONINE-PROTEIN KINASE YBDM-RELATED"/>
    <property type="match status" value="1"/>
</dbReference>
<evidence type="ECO:0000313" key="14">
    <source>
        <dbReference type="EMBL" id="MBB5887469.1"/>
    </source>
</evidence>
<dbReference type="GO" id="GO:0005524">
    <property type="term" value="F:ATP binding"/>
    <property type="evidence" value="ECO:0007669"/>
    <property type="project" value="UniProtKB-UniRule"/>
</dbReference>
<evidence type="ECO:0000256" key="5">
    <source>
        <dbReference type="ARBA" id="ARBA00022777"/>
    </source>
</evidence>
<dbReference type="InterPro" id="IPR005543">
    <property type="entry name" value="PASTA_dom"/>
</dbReference>
<dbReference type="PROSITE" id="PS51178">
    <property type="entry name" value="PASTA"/>
    <property type="match status" value="3"/>
</dbReference>